<sequence length="222" mass="25533">MMHKRKLFFVAAANLTLIGCSTPKEVETFGGLRWNSSKEEAEDRLEQLGFSVAGNGKNYSSWTGWIGNRKASVDINFDTHDRLNLISVSNAIYSSHVEEPAYVEGKLSFDKFYRELKQEEEIWRRYFSECGKTYTTLNKKYKLLSSAIPNAYSDLPENESMLKIINYRKSPEEDRFLVEFEGSSGSVHFMCWLGINPFNNGNDLMGQVLTTYERPVVEKINF</sequence>
<dbReference type="PROSITE" id="PS51257">
    <property type="entry name" value="PROKAR_LIPOPROTEIN"/>
    <property type="match status" value="1"/>
</dbReference>
<dbReference type="EMBL" id="VKDB01000001">
    <property type="protein sequence ID" value="TSA88115.1"/>
    <property type="molecule type" value="Genomic_DNA"/>
</dbReference>
<evidence type="ECO:0008006" key="3">
    <source>
        <dbReference type="Google" id="ProtNLM"/>
    </source>
</evidence>
<dbReference type="AlphaFoldDB" id="A0A553V6L1"/>
<keyword evidence="2" id="KW-1185">Reference proteome</keyword>
<accession>A0A553V6L1</accession>
<gene>
    <name evidence="1" type="ORF">FNU79_02510</name>
</gene>
<evidence type="ECO:0000313" key="2">
    <source>
        <dbReference type="Proteomes" id="UP000316092"/>
    </source>
</evidence>
<comment type="caution">
    <text evidence="1">The sequence shown here is derived from an EMBL/GenBank/DDBJ whole genome shotgun (WGS) entry which is preliminary data.</text>
</comment>
<organism evidence="1 2">
    <name type="scientific">Deinococcus detaillensis</name>
    <dbReference type="NCBI Taxonomy" id="2592048"/>
    <lineage>
        <taxon>Bacteria</taxon>
        <taxon>Thermotogati</taxon>
        <taxon>Deinococcota</taxon>
        <taxon>Deinococci</taxon>
        <taxon>Deinococcales</taxon>
        <taxon>Deinococcaceae</taxon>
        <taxon>Deinococcus</taxon>
    </lineage>
</organism>
<reference evidence="1 2" key="1">
    <citation type="submission" date="2019-07" db="EMBL/GenBank/DDBJ databases">
        <title>Deinococcus detaillus sp. nov., isolated from humus soil in Antarctica.</title>
        <authorList>
            <person name="Zhang K."/>
        </authorList>
    </citation>
    <scope>NUCLEOTIDE SEQUENCE [LARGE SCALE GENOMIC DNA]</scope>
    <source>
        <strain evidence="1 2">H1</strain>
    </source>
</reference>
<protein>
    <recommendedName>
        <fullName evidence="3">Lipoprotein</fullName>
    </recommendedName>
</protein>
<dbReference type="Proteomes" id="UP000316092">
    <property type="component" value="Unassembled WGS sequence"/>
</dbReference>
<name>A0A553V6L1_9DEIO</name>
<evidence type="ECO:0000313" key="1">
    <source>
        <dbReference type="EMBL" id="TSA88115.1"/>
    </source>
</evidence>
<dbReference type="RefSeq" id="WP_143719278.1">
    <property type="nucleotide sequence ID" value="NZ_VKDB01000001.1"/>
</dbReference>
<proteinExistence type="predicted"/>